<name>A0A2I0IYL1_PUNGR</name>
<evidence type="ECO:0000313" key="2">
    <source>
        <dbReference type="Proteomes" id="UP000233551"/>
    </source>
</evidence>
<dbReference type="AlphaFoldDB" id="A0A2I0IYL1"/>
<sequence length="174" mass="19077">MKVDRPLGHDSPCRGGRVKAAVGLPAKEVFTHLYGVPVLVCRDSVGPSCVDGLQEAEQGVSYQDERKTDLGLIHMNDTLILKDSSGTQADSMDCSSKPGWRMAWSSCRMHGFSAIGTVLRKDGGSQLKGVNSLKLGGDLWGPNRPSNRATYPYSEPLSNLCSYYRLWDATHRYL</sequence>
<dbReference type="Proteomes" id="UP000233551">
    <property type="component" value="Unassembled WGS sequence"/>
</dbReference>
<protein>
    <submittedName>
        <fullName evidence="1">Uncharacterized protein</fullName>
    </submittedName>
</protein>
<proteinExistence type="predicted"/>
<reference evidence="1 2" key="1">
    <citation type="submission" date="2017-11" db="EMBL/GenBank/DDBJ databases">
        <title>De-novo sequencing of pomegranate (Punica granatum L.) genome.</title>
        <authorList>
            <person name="Akparov Z."/>
            <person name="Amiraslanov A."/>
            <person name="Hajiyeva S."/>
            <person name="Abbasov M."/>
            <person name="Kaur K."/>
            <person name="Hamwieh A."/>
            <person name="Solovyev V."/>
            <person name="Salamov A."/>
            <person name="Braich B."/>
            <person name="Kosarev P."/>
            <person name="Mahmoud A."/>
            <person name="Hajiyev E."/>
            <person name="Babayeva S."/>
            <person name="Izzatullayeva V."/>
            <person name="Mammadov A."/>
            <person name="Mammadov A."/>
            <person name="Sharifova S."/>
            <person name="Ojaghi J."/>
            <person name="Eynullazada K."/>
            <person name="Bayramov B."/>
            <person name="Abdulazimova A."/>
            <person name="Shahmuradov I."/>
        </authorList>
    </citation>
    <scope>NUCLEOTIDE SEQUENCE [LARGE SCALE GENOMIC DNA]</scope>
    <source>
        <strain evidence="2">cv. AG2017</strain>
        <tissue evidence="1">Leaf</tissue>
    </source>
</reference>
<comment type="caution">
    <text evidence="1">The sequence shown here is derived from an EMBL/GenBank/DDBJ whole genome shotgun (WGS) entry which is preliminary data.</text>
</comment>
<gene>
    <name evidence="1" type="ORF">CRG98_030508</name>
</gene>
<organism evidence="1 2">
    <name type="scientific">Punica granatum</name>
    <name type="common">Pomegranate</name>
    <dbReference type="NCBI Taxonomy" id="22663"/>
    <lineage>
        <taxon>Eukaryota</taxon>
        <taxon>Viridiplantae</taxon>
        <taxon>Streptophyta</taxon>
        <taxon>Embryophyta</taxon>
        <taxon>Tracheophyta</taxon>
        <taxon>Spermatophyta</taxon>
        <taxon>Magnoliopsida</taxon>
        <taxon>eudicotyledons</taxon>
        <taxon>Gunneridae</taxon>
        <taxon>Pentapetalae</taxon>
        <taxon>rosids</taxon>
        <taxon>malvids</taxon>
        <taxon>Myrtales</taxon>
        <taxon>Lythraceae</taxon>
        <taxon>Punica</taxon>
    </lineage>
</organism>
<dbReference type="EMBL" id="PGOL01002285">
    <property type="protein sequence ID" value="PKI49099.1"/>
    <property type="molecule type" value="Genomic_DNA"/>
</dbReference>
<keyword evidence="2" id="KW-1185">Reference proteome</keyword>
<evidence type="ECO:0000313" key="1">
    <source>
        <dbReference type="EMBL" id="PKI49099.1"/>
    </source>
</evidence>
<accession>A0A2I0IYL1</accession>